<keyword evidence="1" id="KW-0472">Membrane</keyword>
<organism evidence="2 3">
    <name type="scientific">Pontibacter populi</name>
    <dbReference type="NCBI Taxonomy" id="890055"/>
    <lineage>
        <taxon>Bacteria</taxon>
        <taxon>Pseudomonadati</taxon>
        <taxon>Bacteroidota</taxon>
        <taxon>Cytophagia</taxon>
        <taxon>Cytophagales</taxon>
        <taxon>Hymenobacteraceae</taxon>
        <taxon>Pontibacter</taxon>
    </lineage>
</organism>
<gene>
    <name evidence="2" type="ORF">ABS362_14420</name>
</gene>
<proteinExistence type="predicted"/>
<comment type="caution">
    <text evidence="2">The sequence shown here is derived from an EMBL/GenBank/DDBJ whole genome shotgun (WGS) entry which is preliminary data.</text>
</comment>
<keyword evidence="1" id="KW-1133">Transmembrane helix</keyword>
<sequence>MNNWKEYLERKFSDTSLYEIEDKTDLNSSGFYTIKSKTNQTIIDFIWPDEDWYTIEDIQFYSKSANGWSGEFDNLEFNSFNPRSVSYVDEWLSIPINKGWISEEFYINEKLFKAVSYVNDQHKKGKRLLVDFNFGCLGLILFPVTFILNFALDKGLLGEKKTIVVEPIEMST</sequence>
<protein>
    <submittedName>
        <fullName evidence="2">Uncharacterized protein</fullName>
    </submittedName>
</protein>
<dbReference type="Proteomes" id="UP001476807">
    <property type="component" value="Unassembled WGS sequence"/>
</dbReference>
<feature type="transmembrane region" description="Helical" evidence="1">
    <location>
        <begin position="132"/>
        <end position="152"/>
    </location>
</feature>
<evidence type="ECO:0000313" key="3">
    <source>
        <dbReference type="Proteomes" id="UP001476807"/>
    </source>
</evidence>
<name>A0ABV1RWL6_9BACT</name>
<reference evidence="2 3" key="1">
    <citation type="submission" date="2024-06" db="EMBL/GenBank/DDBJ databases">
        <title>Pontibacter populi HYL7-15.</title>
        <authorList>
            <person name="Kim M.K."/>
        </authorList>
    </citation>
    <scope>NUCLEOTIDE SEQUENCE [LARGE SCALE GENOMIC DNA]</scope>
    <source>
        <strain evidence="2 3">HYL7-15</strain>
    </source>
</reference>
<dbReference type="RefSeq" id="WP_350413198.1">
    <property type="nucleotide sequence ID" value="NZ_JBEOKT010000014.1"/>
</dbReference>
<keyword evidence="3" id="KW-1185">Reference proteome</keyword>
<evidence type="ECO:0000313" key="2">
    <source>
        <dbReference type="EMBL" id="MER2998745.1"/>
    </source>
</evidence>
<keyword evidence="1" id="KW-0812">Transmembrane</keyword>
<accession>A0ABV1RWL6</accession>
<dbReference type="EMBL" id="JBEOKT010000014">
    <property type="protein sequence ID" value="MER2998745.1"/>
    <property type="molecule type" value="Genomic_DNA"/>
</dbReference>
<evidence type="ECO:0000256" key="1">
    <source>
        <dbReference type="SAM" id="Phobius"/>
    </source>
</evidence>